<keyword evidence="1" id="KW-1133">Transmembrane helix</keyword>
<evidence type="ECO:0000313" key="3">
    <source>
        <dbReference type="Proteomes" id="UP001059971"/>
    </source>
</evidence>
<reference evidence="2" key="1">
    <citation type="submission" date="2018-07" db="EMBL/GenBank/DDBJ databases">
        <title>Complete genome sequence of Sphingomonas bisphenolicum strain AO1, a bisphenol A degradative bacterium isolated from Japanese farm field.</title>
        <authorList>
            <person name="Murakami M."/>
            <person name="Koh M."/>
            <person name="Koba S."/>
            <person name="Matsumura Y."/>
        </authorList>
    </citation>
    <scope>NUCLEOTIDE SEQUENCE</scope>
    <source>
        <strain evidence="2">AO1</strain>
    </source>
</reference>
<keyword evidence="1" id="KW-0812">Transmembrane</keyword>
<evidence type="ECO:0000256" key="1">
    <source>
        <dbReference type="SAM" id="Phobius"/>
    </source>
</evidence>
<dbReference type="Proteomes" id="UP001059971">
    <property type="component" value="Chromosome 1"/>
</dbReference>
<organism evidence="2 3">
    <name type="scientific">Sphingomonas bisphenolicum</name>
    <dbReference type="NCBI Taxonomy" id="296544"/>
    <lineage>
        <taxon>Bacteria</taxon>
        <taxon>Pseudomonadati</taxon>
        <taxon>Pseudomonadota</taxon>
        <taxon>Alphaproteobacteria</taxon>
        <taxon>Sphingomonadales</taxon>
        <taxon>Sphingomonadaceae</taxon>
        <taxon>Sphingomonas</taxon>
    </lineage>
</organism>
<dbReference type="EMBL" id="AP018817">
    <property type="protein sequence ID" value="BBF70187.1"/>
    <property type="molecule type" value="Genomic_DNA"/>
</dbReference>
<keyword evidence="1" id="KW-0472">Membrane</keyword>
<keyword evidence="3" id="KW-1185">Reference proteome</keyword>
<sequence length="71" mass="7283">MIAGTYLVVAGLSIETTVSGEGVYDRVANLQLMHIQELNVDLGIGLVIAAAVLLSTGALISFLAPSPNADD</sequence>
<gene>
    <name evidence="2" type="ORF">SBA_ch1_23870</name>
</gene>
<evidence type="ECO:0000313" key="2">
    <source>
        <dbReference type="EMBL" id="BBF70187.1"/>
    </source>
</evidence>
<protein>
    <submittedName>
        <fullName evidence="2">Uncharacterized protein</fullName>
    </submittedName>
</protein>
<accession>A0ABN5WLG3</accession>
<feature type="transmembrane region" description="Helical" evidence="1">
    <location>
        <begin position="44"/>
        <end position="64"/>
    </location>
</feature>
<name>A0ABN5WLG3_9SPHN</name>
<proteinExistence type="predicted"/>